<organism evidence="16 17">
    <name type="scientific">Duganella callida</name>
    <dbReference type="NCBI Taxonomy" id="2561932"/>
    <lineage>
        <taxon>Bacteria</taxon>
        <taxon>Pseudomonadati</taxon>
        <taxon>Pseudomonadota</taxon>
        <taxon>Betaproteobacteria</taxon>
        <taxon>Burkholderiales</taxon>
        <taxon>Oxalobacteraceae</taxon>
        <taxon>Telluria group</taxon>
        <taxon>Duganella</taxon>
    </lineage>
</organism>
<evidence type="ECO:0000256" key="5">
    <source>
        <dbReference type="ARBA" id="ARBA00022553"/>
    </source>
</evidence>
<dbReference type="PANTHER" id="PTHR43547:SF2">
    <property type="entry name" value="HYBRID SIGNAL TRANSDUCTION HISTIDINE KINASE C"/>
    <property type="match status" value="1"/>
</dbReference>
<evidence type="ECO:0000256" key="7">
    <source>
        <dbReference type="ARBA" id="ARBA00022741"/>
    </source>
</evidence>
<dbReference type="InterPro" id="IPR000700">
    <property type="entry name" value="PAS-assoc_C"/>
</dbReference>
<keyword evidence="8" id="KW-0418">Kinase</keyword>
<keyword evidence="9" id="KW-0067">ATP-binding</keyword>
<dbReference type="InterPro" id="IPR035965">
    <property type="entry name" value="PAS-like_dom_sf"/>
</dbReference>
<evidence type="ECO:0000256" key="3">
    <source>
        <dbReference type="ARBA" id="ARBA00012438"/>
    </source>
</evidence>
<dbReference type="FunFam" id="3.30.565.10:FF:000006">
    <property type="entry name" value="Sensor histidine kinase WalK"/>
    <property type="match status" value="1"/>
</dbReference>
<dbReference type="InterPro" id="IPR005467">
    <property type="entry name" value="His_kinase_dom"/>
</dbReference>
<keyword evidence="5 12" id="KW-0597">Phosphoprotein</keyword>
<dbReference type="InterPro" id="IPR013656">
    <property type="entry name" value="PAS_4"/>
</dbReference>
<feature type="domain" description="PAC" evidence="15">
    <location>
        <begin position="118"/>
        <end position="173"/>
    </location>
</feature>
<dbReference type="InterPro" id="IPR036890">
    <property type="entry name" value="HATPase_C_sf"/>
</dbReference>
<keyword evidence="7" id="KW-0547">Nucleotide-binding</keyword>
<dbReference type="Gene3D" id="1.10.287.130">
    <property type="match status" value="2"/>
</dbReference>
<dbReference type="InterPro" id="IPR029016">
    <property type="entry name" value="GAF-like_dom_sf"/>
</dbReference>
<dbReference type="SUPFAM" id="SSF55874">
    <property type="entry name" value="ATPase domain of HSP90 chaperone/DNA topoisomerase II/histidine kinase"/>
    <property type="match status" value="2"/>
</dbReference>
<protein>
    <recommendedName>
        <fullName evidence="3">histidine kinase</fullName>
        <ecNumber evidence="3">2.7.13.3</ecNumber>
    </recommendedName>
</protein>
<feature type="domain" description="Histidine kinase" evidence="13">
    <location>
        <begin position="886"/>
        <end position="1102"/>
    </location>
</feature>
<sequence length="1243" mass="134311">MTLYAASSTNLPRFLAAPGELGALIWAHDWTATPLGPIGAWPNSLKTVISLMLNSPQPMWLGWGEEVTFLYNDAYIDVLSKSKHPWALGRPMIEVWAEIWEVCGPLVDRVFGNGEAVMADDTRLFMRRGDILEEVFYSFSYSPIRDESGNVAGLFCPNLDVTSRHLNARRLRTLSELNARTLQEKTLHGACAIAIDAISGNPDDVPFAQLYLADGDGAGRLQQATHAQIDGARSLFQVDAVIADLAPRRVAWDADAVPAGLPPGLAQQSLREALVLPLLASGATQAAGALVLGVSAARHLDTDYRSFLELLATQTGNAILQARAAEDERLRVEMLAEVDRAKTQFFGNVSHEFRTPLTLLLGPVQDALQDTGAELPVVQRQRLEIVHRNALRLQKLVNTLLEFSRVQAGRAQAHFAAVELGALTTDLASSFRSAVENAALTLDVDCPPLAQPVYVDPSMWEKIVLNLVSNAFKFTFAGGIRVRQRIAGGQLRLEVADTGTGIPHDQLPHLFERFHRVEGARSRTHEGSGIGLALVHDLVALHGGQIGVQSEMGSGSMFSVTIPLGHAHLPAAQVDTAPVHRQPSVPAASAAVAAYVAEAEGWVQQDAAPVEQGDRHGRLLVVDDNADMRDYLRRLLQPHWQVQVCTNGVEALAILAHEVPDLILSDVMMPQLDGFGLLAAVRKQPATRDIPFIMLSARAGEEARLEGLQAGADDYLVKPFSGRELLARIEVLRLRQRVRVVENAAARRLQSIFSQAPVAIAILNGPEHVFEQANDYYQLLVGPRPLLGRSVRQAFPELAAQGIYELLDGVLSSGQPYVGRSVQLMMQRAPDQQPTQCCFDFVYQPLFDEEGNPQGVAVVAFEVTELARAKLAAEAANRAKDEFLAMLGHELRNPLAPIVTALQLMRMRGGDYALKERAVIERQTRHLVALVDDLLDVSRVAEGKIQLHREVVEMADVVTRAIETASPLIEQKRHQLTVEVPATGLPVLADPGRCAQVLANLLNNAAKYTEPGGALAVRARREGGQVVVDVSDNGMGISAEMIGSVFERFTQARQALSRSQGGLGLGLAIARSMMELHGGSVEARSDGAGRGSVFTVRMPALQERGAESGGGAERAAPAPAPHGLSILVVDDNEDAARALGEGLELLGHTVRVVFNAPDALALAPQFRPQIGLLDIGLPGMDGYELAMRLREQPGAGALHLFAVTGYGQDADRQQALAAGFESHLTKPVDLCRLDALLRGVRVA</sequence>
<dbReference type="PROSITE" id="PS50110">
    <property type="entry name" value="RESPONSE_REGULATORY"/>
    <property type="match status" value="2"/>
</dbReference>
<comment type="catalytic activity">
    <reaction evidence="1">
        <text>ATP + protein L-histidine = ADP + protein N-phospho-L-histidine.</text>
        <dbReference type="EC" id="2.7.13.3"/>
    </reaction>
</comment>
<feature type="modified residue" description="4-aspartylphosphate" evidence="12">
    <location>
        <position position="666"/>
    </location>
</feature>
<dbReference type="Gene3D" id="3.40.50.2300">
    <property type="match status" value="2"/>
</dbReference>
<dbReference type="FunFam" id="3.30.565.10:FF:000023">
    <property type="entry name" value="PAS domain-containing sensor histidine kinase"/>
    <property type="match status" value="1"/>
</dbReference>
<dbReference type="PRINTS" id="PR00344">
    <property type="entry name" value="BCTRLSENSOR"/>
</dbReference>
<evidence type="ECO:0000256" key="12">
    <source>
        <dbReference type="PROSITE-ProRule" id="PRU00169"/>
    </source>
</evidence>
<dbReference type="InterPro" id="IPR036097">
    <property type="entry name" value="HisK_dim/P_sf"/>
</dbReference>
<keyword evidence="17" id="KW-1185">Reference proteome</keyword>
<dbReference type="Gene3D" id="3.30.450.20">
    <property type="entry name" value="PAS domain"/>
    <property type="match status" value="2"/>
</dbReference>
<dbReference type="Pfam" id="PF00512">
    <property type="entry name" value="HisKA"/>
    <property type="match status" value="2"/>
</dbReference>
<evidence type="ECO:0000259" key="13">
    <source>
        <dbReference type="PROSITE" id="PS50109"/>
    </source>
</evidence>
<feature type="domain" description="Response regulatory" evidence="14">
    <location>
        <begin position="618"/>
        <end position="733"/>
    </location>
</feature>
<reference evidence="16 17" key="1">
    <citation type="submission" date="2019-03" db="EMBL/GenBank/DDBJ databases">
        <title>Draft Genome Sequence of Duganella callidus sp. nov., a Novel Duganella Species Isolated from Cultivated Soil.</title>
        <authorList>
            <person name="Raths R."/>
            <person name="Peta V."/>
            <person name="Bucking H."/>
        </authorList>
    </citation>
    <scope>NUCLEOTIDE SEQUENCE [LARGE SCALE GENOMIC DNA]</scope>
    <source>
        <strain evidence="16 17">DN04</strain>
    </source>
</reference>
<name>A0A4Y9SHC2_9BURK</name>
<dbReference type="GO" id="GO:0005886">
    <property type="term" value="C:plasma membrane"/>
    <property type="evidence" value="ECO:0007669"/>
    <property type="project" value="UniProtKB-SubCell"/>
</dbReference>
<evidence type="ECO:0000256" key="6">
    <source>
        <dbReference type="ARBA" id="ARBA00022679"/>
    </source>
</evidence>
<dbReference type="SMART" id="SM00387">
    <property type="entry name" value="HATPase_c"/>
    <property type="match status" value="2"/>
</dbReference>
<evidence type="ECO:0000256" key="10">
    <source>
        <dbReference type="ARBA" id="ARBA00023012"/>
    </source>
</evidence>
<dbReference type="Pfam" id="PF02518">
    <property type="entry name" value="HATPase_c"/>
    <property type="match status" value="2"/>
</dbReference>
<evidence type="ECO:0000256" key="4">
    <source>
        <dbReference type="ARBA" id="ARBA00022475"/>
    </source>
</evidence>
<dbReference type="CDD" id="cd16922">
    <property type="entry name" value="HATPase_EvgS-ArcB-TorS-like"/>
    <property type="match status" value="1"/>
</dbReference>
<dbReference type="PANTHER" id="PTHR43547">
    <property type="entry name" value="TWO-COMPONENT HISTIDINE KINASE"/>
    <property type="match status" value="1"/>
</dbReference>
<evidence type="ECO:0000259" key="14">
    <source>
        <dbReference type="PROSITE" id="PS50110"/>
    </source>
</evidence>
<dbReference type="AlphaFoldDB" id="A0A4Y9SHC2"/>
<evidence type="ECO:0000256" key="1">
    <source>
        <dbReference type="ARBA" id="ARBA00000085"/>
    </source>
</evidence>
<evidence type="ECO:0000256" key="2">
    <source>
        <dbReference type="ARBA" id="ARBA00004429"/>
    </source>
</evidence>
<dbReference type="InterPro" id="IPR003594">
    <property type="entry name" value="HATPase_dom"/>
</dbReference>
<dbReference type="SUPFAM" id="SSF52172">
    <property type="entry name" value="CheY-like"/>
    <property type="match status" value="2"/>
</dbReference>
<dbReference type="PROSITE" id="PS50113">
    <property type="entry name" value="PAC"/>
    <property type="match status" value="1"/>
</dbReference>
<dbReference type="InterPro" id="IPR003661">
    <property type="entry name" value="HisK_dim/P_dom"/>
</dbReference>
<feature type="modified residue" description="4-aspartylphosphate" evidence="12">
    <location>
        <position position="1174"/>
    </location>
</feature>
<dbReference type="InterPro" id="IPR004358">
    <property type="entry name" value="Sig_transdc_His_kin-like_C"/>
</dbReference>
<dbReference type="EMBL" id="SPVG01000099">
    <property type="protein sequence ID" value="TFW24196.1"/>
    <property type="molecule type" value="Genomic_DNA"/>
</dbReference>
<keyword evidence="4" id="KW-1003">Cell membrane</keyword>
<dbReference type="InterPro" id="IPR011006">
    <property type="entry name" value="CheY-like_superfamily"/>
</dbReference>
<dbReference type="OrthoDB" id="5389366at2"/>
<dbReference type="SMART" id="SM00448">
    <property type="entry name" value="REC"/>
    <property type="match status" value="2"/>
</dbReference>
<evidence type="ECO:0000313" key="16">
    <source>
        <dbReference type="EMBL" id="TFW24196.1"/>
    </source>
</evidence>
<feature type="domain" description="Response regulatory" evidence="14">
    <location>
        <begin position="1125"/>
        <end position="1241"/>
    </location>
</feature>
<dbReference type="EC" id="2.7.13.3" evidence="3"/>
<evidence type="ECO:0000259" key="15">
    <source>
        <dbReference type="PROSITE" id="PS50113"/>
    </source>
</evidence>
<dbReference type="RefSeq" id="WP_135201523.1">
    <property type="nucleotide sequence ID" value="NZ_SPVG01000099.1"/>
</dbReference>
<dbReference type="CDD" id="cd17574">
    <property type="entry name" value="REC_OmpR"/>
    <property type="match status" value="1"/>
</dbReference>
<keyword evidence="10" id="KW-0902">Two-component regulatory system</keyword>
<dbReference type="SMART" id="SM00388">
    <property type="entry name" value="HisKA"/>
    <property type="match status" value="2"/>
</dbReference>
<comment type="subcellular location">
    <subcellularLocation>
        <location evidence="2">Cell inner membrane</location>
        <topology evidence="2">Multi-pass membrane protein</topology>
    </subcellularLocation>
</comment>
<accession>A0A4Y9SHC2</accession>
<dbReference type="CDD" id="cd00075">
    <property type="entry name" value="HATPase"/>
    <property type="match status" value="1"/>
</dbReference>
<comment type="caution">
    <text evidence="16">The sequence shown here is derived from an EMBL/GenBank/DDBJ whole genome shotgun (WGS) entry which is preliminary data.</text>
</comment>
<dbReference type="CDD" id="cd00082">
    <property type="entry name" value="HisKA"/>
    <property type="match status" value="2"/>
</dbReference>
<keyword evidence="11" id="KW-0472">Membrane</keyword>
<proteinExistence type="predicted"/>
<evidence type="ECO:0000256" key="11">
    <source>
        <dbReference type="ARBA" id="ARBA00023136"/>
    </source>
</evidence>
<dbReference type="Gene3D" id="3.30.565.10">
    <property type="entry name" value="Histidine kinase-like ATPase, C-terminal domain"/>
    <property type="match status" value="2"/>
</dbReference>
<dbReference type="InterPro" id="IPR001789">
    <property type="entry name" value="Sig_transdc_resp-reg_receiver"/>
</dbReference>
<dbReference type="SUPFAM" id="SSF55781">
    <property type="entry name" value="GAF domain-like"/>
    <property type="match status" value="1"/>
</dbReference>
<dbReference type="Gene3D" id="3.30.450.40">
    <property type="match status" value="1"/>
</dbReference>
<gene>
    <name evidence="16" type="ORF">E4L98_10555</name>
</gene>
<dbReference type="CDD" id="cd17580">
    <property type="entry name" value="REC_2_DhkD-like"/>
    <property type="match status" value="1"/>
</dbReference>
<dbReference type="GO" id="GO:0005524">
    <property type="term" value="F:ATP binding"/>
    <property type="evidence" value="ECO:0007669"/>
    <property type="project" value="UniProtKB-KW"/>
</dbReference>
<evidence type="ECO:0000256" key="8">
    <source>
        <dbReference type="ARBA" id="ARBA00022777"/>
    </source>
</evidence>
<evidence type="ECO:0000313" key="17">
    <source>
        <dbReference type="Proteomes" id="UP000297729"/>
    </source>
</evidence>
<dbReference type="PROSITE" id="PS50109">
    <property type="entry name" value="HIS_KIN"/>
    <property type="match status" value="2"/>
</dbReference>
<dbReference type="Pfam" id="PF08448">
    <property type="entry name" value="PAS_4"/>
    <property type="match status" value="1"/>
</dbReference>
<dbReference type="GO" id="GO:0000155">
    <property type="term" value="F:phosphorelay sensor kinase activity"/>
    <property type="evidence" value="ECO:0007669"/>
    <property type="project" value="InterPro"/>
</dbReference>
<dbReference type="Pfam" id="PF00072">
    <property type="entry name" value="Response_reg"/>
    <property type="match status" value="2"/>
</dbReference>
<dbReference type="SUPFAM" id="SSF47384">
    <property type="entry name" value="Homodimeric domain of signal transducing histidine kinase"/>
    <property type="match status" value="2"/>
</dbReference>
<dbReference type="Proteomes" id="UP000297729">
    <property type="component" value="Unassembled WGS sequence"/>
</dbReference>
<keyword evidence="6" id="KW-0808">Transferase</keyword>
<evidence type="ECO:0000256" key="9">
    <source>
        <dbReference type="ARBA" id="ARBA00022840"/>
    </source>
</evidence>
<dbReference type="SUPFAM" id="SSF55785">
    <property type="entry name" value="PYP-like sensor domain (PAS domain)"/>
    <property type="match status" value="2"/>
</dbReference>
<feature type="domain" description="Histidine kinase" evidence="13">
    <location>
        <begin position="348"/>
        <end position="566"/>
    </location>
</feature>